<dbReference type="EMBL" id="JAGTJJ010000022">
    <property type="protein sequence ID" value="MDC3984690.1"/>
    <property type="molecule type" value="Genomic_DNA"/>
</dbReference>
<evidence type="ECO:0000313" key="2">
    <source>
        <dbReference type="EMBL" id="MDC3984690.1"/>
    </source>
</evidence>
<dbReference type="RefSeq" id="WP_272426743.1">
    <property type="nucleotide sequence ID" value="NZ_JAGTJJ010000022.1"/>
</dbReference>
<keyword evidence="1" id="KW-0175">Coiled coil</keyword>
<proteinExistence type="predicted"/>
<comment type="caution">
    <text evidence="2">The sequence shown here is derived from an EMBL/GenBank/DDBJ whole genome shotgun (WGS) entry which is preliminary data.</text>
</comment>
<dbReference type="InterPro" id="IPR011990">
    <property type="entry name" value="TPR-like_helical_dom_sf"/>
</dbReference>
<dbReference type="AlphaFoldDB" id="A0A9X3X8U6"/>
<name>A0A9X3X8U6_9BACT</name>
<dbReference type="Proteomes" id="UP001151081">
    <property type="component" value="Unassembled WGS sequence"/>
</dbReference>
<organism evidence="2 3">
    <name type="scientific">Polyangium jinanense</name>
    <dbReference type="NCBI Taxonomy" id="2829994"/>
    <lineage>
        <taxon>Bacteria</taxon>
        <taxon>Pseudomonadati</taxon>
        <taxon>Myxococcota</taxon>
        <taxon>Polyangia</taxon>
        <taxon>Polyangiales</taxon>
        <taxon>Polyangiaceae</taxon>
        <taxon>Polyangium</taxon>
    </lineage>
</organism>
<accession>A0A9X3X8U6</accession>
<evidence type="ECO:0000313" key="3">
    <source>
        <dbReference type="Proteomes" id="UP001151081"/>
    </source>
</evidence>
<keyword evidence="3" id="KW-1185">Reference proteome</keyword>
<feature type="coiled-coil region" evidence="1">
    <location>
        <begin position="162"/>
        <end position="207"/>
    </location>
</feature>
<dbReference type="Gene3D" id="1.25.40.10">
    <property type="entry name" value="Tetratricopeptide repeat domain"/>
    <property type="match status" value="1"/>
</dbReference>
<protein>
    <submittedName>
        <fullName evidence="2">YqkE family protein</fullName>
    </submittedName>
</protein>
<gene>
    <name evidence="2" type="ORF">KEG57_29685</name>
</gene>
<reference evidence="2 3" key="1">
    <citation type="submission" date="2021-04" db="EMBL/GenBank/DDBJ databases">
        <title>Genome analysis of Polyangium sp.</title>
        <authorList>
            <person name="Li Y."/>
            <person name="Wang J."/>
        </authorList>
    </citation>
    <scope>NUCLEOTIDE SEQUENCE [LARGE SCALE GENOMIC DNA]</scope>
    <source>
        <strain evidence="2 3">SDU14</strain>
    </source>
</reference>
<evidence type="ECO:0000256" key="1">
    <source>
        <dbReference type="SAM" id="Coils"/>
    </source>
</evidence>
<dbReference type="SUPFAM" id="SSF48452">
    <property type="entry name" value="TPR-like"/>
    <property type="match status" value="1"/>
</dbReference>
<sequence>MTARPRLQRALPGGLRFGRDRRGPRAKRRASFGPAALAAATGLALALVSQTARADDLQQFELGKTRFDAAEYDEAASRFTAMLDPAQKPCESVPTSGTAPCRLTDPDLIQRARTLRAASLIALKRYDEAEAEIATILRQNPSYSPDPAVFPQEVVDRFTVVRGRLRQELDAAEQKRAAEERDRRIALQKAKEEEKRWIEALVKAASERQIVVPNSRLVAAMPFGIGQFQNGSNRLGWTFAITQAFTGATSIVASQVFNYYASFDQTIATGAEREELVRRQQITLVINQVAFGLWAGLTVAGIVQAQIAYVPQKVTIEKRPVPPRPALRVVPTVAVMPDGFGVGVVGAF</sequence>